<evidence type="ECO:0000259" key="2">
    <source>
        <dbReference type="Pfam" id="PF19413"/>
    </source>
</evidence>
<reference evidence="3 4" key="1">
    <citation type="submission" date="2018-04" db="EMBL/GenBank/DDBJ databases">
        <title>Flavobacterium sp. nov., isolated from glacier ice.</title>
        <authorList>
            <person name="Liu Q."/>
            <person name="Xin Y.-H."/>
        </authorList>
    </citation>
    <scope>NUCLEOTIDE SEQUENCE [LARGE SCALE GENOMIC DNA]</scope>
    <source>
        <strain evidence="3 4">LB2P30</strain>
    </source>
</reference>
<dbReference type="OrthoDB" id="742239at2"/>
<dbReference type="NCBIfam" id="TIGR04390">
    <property type="entry name" value="OMP_YaiO_dom"/>
    <property type="match status" value="1"/>
</dbReference>
<sequence length="423" mass="49470">MRYRHHIRTFFILFLLLGMAKSNSVWAQKIDIDSLLNVAIREVTKDKNYESALKKTQLGMKLAPDYLDFHLLTGRIYQLTNVKDSARYYYNLVICKNPVYEEAYTYLINMDIEEKNYTDAEIVVNKAIEAHPKKKDFRYKKLTIYELQGNTEKGEGYLKEMQALYPKDSDFKLHYFIADSRLKSDRIGVNYNFTTFDRSGYGPWHFGSLQYIRQRDWGSAIARVNYSNRYADGQSVIHGIQYEAETYLFTGKNSYSYIGAGYSDDPVFPKLRLGYSFFYNFKKGWEADLGVRYIDTDETSFATAVVGVGKYLGSYWLNLRSYFQFDNSTVYPAFTLTSRYYFNTRFDYLTLIAGYGTSPDERTTIGQIQERLSLDSFRLGAGYYQLFGDHYVTGLQLSFNNQEYAPDLKQIETEIALMFQYQF</sequence>
<comment type="caution">
    <text evidence="3">The sequence shown here is derived from an EMBL/GenBank/DDBJ whole genome shotgun (WGS) entry which is preliminary data.</text>
</comment>
<feature type="chain" id="PRO_5015688312" description="YaiO beta-barrel domain-containing protein" evidence="1">
    <location>
        <begin position="28"/>
        <end position="423"/>
    </location>
</feature>
<dbReference type="InterPro" id="IPR030887">
    <property type="entry name" value="Beta-barrel_YaiO"/>
</dbReference>
<dbReference type="RefSeq" id="WP_116762546.1">
    <property type="nucleotide sequence ID" value="NZ_QCZH01000007.1"/>
</dbReference>
<keyword evidence="1" id="KW-0732">Signal</keyword>
<evidence type="ECO:0000256" key="1">
    <source>
        <dbReference type="SAM" id="SignalP"/>
    </source>
</evidence>
<evidence type="ECO:0000313" key="4">
    <source>
        <dbReference type="Proteomes" id="UP000245618"/>
    </source>
</evidence>
<organism evidence="3 4">
    <name type="scientific">Flavobacterium laiguense</name>
    <dbReference type="NCBI Taxonomy" id="2169409"/>
    <lineage>
        <taxon>Bacteria</taxon>
        <taxon>Pseudomonadati</taxon>
        <taxon>Bacteroidota</taxon>
        <taxon>Flavobacteriia</taxon>
        <taxon>Flavobacteriales</taxon>
        <taxon>Flavobacteriaceae</taxon>
        <taxon>Flavobacterium</taxon>
    </lineage>
</organism>
<feature type="signal peptide" evidence="1">
    <location>
        <begin position="1"/>
        <end position="27"/>
    </location>
</feature>
<dbReference type="InterPro" id="IPR011990">
    <property type="entry name" value="TPR-like_helical_dom_sf"/>
</dbReference>
<dbReference type="EMBL" id="QCZH01000007">
    <property type="protein sequence ID" value="PWA09334.1"/>
    <property type="molecule type" value="Genomic_DNA"/>
</dbReference>
<protein>
    <recommendedName>
        <fullName evidence="2">YaiO beta-barrel domain-containing protein</fullName>
    </recommendedName>
</protein>
<feature type="domain" description="YaiO beta-barrel" evidence="2">
    <location>
        <begin position="185"/>
        <end position="361"/>
    </location>
</feature>
<dbReference type="Proteomes" id="UP000245618">
    <property type="component" value="Unassembled WGS sequence"/>
</dbReference>
<evidence type="ECO:0000313" key="3">
    <source>
        <dbReference type="EMBL" id="PWA09334.1"/>
    </source>
</evidence>
<keyword evidence="4" id="KW-1185">Reference proteome</keyword>
<name>A0A2U1JWK4_9FLAO</name>
<gene>
    <name evidence="3" type="ORF">DB891_08595</name>
</gene>
<proteinExistence type="predicted"/>
<dbReference type="SUPFAM" id="SSF48452">
    <property type="entry name" value="TPR-like"/>
    <property type="match status" value="1"/>
</dbReference>
<accession>A0A2U1JWK4</accession>
<dbReference type="Pfam" id="PF19413">
    <property type="entry name" value="YaiO"/>
    <property type="match status" value="1"/>
</dbReference>
<dbReference type="AlphaFoldDB" id="A0A2U1JWK4"/>
<dbReference type="Gene3D" id="1.25.40.10">
    <property type="entry name" value="Tetratricopeptide repeat domain"/>
    <property type="match status" value="1"/>
</dbReference>